<sequence>MANWISSKLKVAENILHQIDQQAAESLRKNERLEFDEPSGNDVAPAKSGSSMSLKDQLKKKPAENNDYHGKLRSDHNFSKPAPLTAAKPSSKPNPNPALTDADWTELLSSPTQPTAPGSSHGNGVPAPRSLTKNHRKHKSLSSGFLVSDIKRNPKSANGTSSSLQRLDSAKLVKPSGKASDDGKEPTSSGSSDRHSSVESETDNKWMRQQEYPTSKGSDNKVVVETDDKENEQNYHGFNYRGLSQPQSLQASDKVDAETIPEVDQGKIAGDVAHAQLRSAIKGRDGLQAVLGHPTSDHLQRGSSMASAEGSSDSDTDSDSTSDSESEHEREERRKKRERILAEKATAKAMNTIKELENMVAKLEGEKQSLEKILEERAKQQAQEASQLQTSMMETMEAAELEKQKHNNTRMEVLARLAKLETANADLAKSLAGVQWNLEVEVKQVAELRQKIAFKESVHEELKRSTSNLYQAVASQNQISSKGVEFEREILEAEHSIIGDKVTQLQEKAQKLEADIEMTRKEIEEPTEVEVELKRRLQQMTDHLIQKQAKVESLSSEKASLVFRIEAVSRLIDENMSASGAPDINSASSSSDLESGLWELSNSKLKPILKARIHSGKKQLGSLLHQLDYIFVAGAIFLKRNSTAKLWALVYLVCLHFWVIYILMSHSGSGPSNEARSGAVISLDNINNTGGL</sequence>
<proteinExistence type="predicted"/>
<evidence type="ECO:0000256" key="6">
    <source>
        <dbReference type="ARBA" id="ARBA00023136"/>
    </source>
</evidence>
<keyword evidence="3" id="KW-1133">Transmembrane helix</keyword>
<evidence type="ECO:0000256" key="7">
    <source>
        <dbReference type="SAM" id="Coils"/>
    </source>
</evidence>
<feature type="compositionally biased region" description="Polar residues" evidence="8">
    <location>
        <begin position="242"/>
        <end position="251"/>
    </location>
</feature>
<evidence type="ECO:0000256" key="2">
    <source>
        <dbReference type="ARBA" id="ARBA00022692"/>
    </source>
</evidence>
<feature type="compositionally biased region" description="Basic and acidic residues" evidence="8">
    <location>
        <begin position="56"/>
        <end position="78"/>
    </location>
</feature>
<dbReference type="Pfam" id="PF09787">
    <property type="entry name" value="Golgin_A5"/>
    <property type="match status" value="1"/>
</dbReference>
<keyword evidence="5 7" id="KW-0175">Coiled coil</keyword>
<feature type="region of interest" description="Disordered" evidence="8">
    <location>
        <begin position="286"/>
        <end position="343"/>
    </location>
</feature>
<evidence type="ECO:0000256" key="5">
    <source>
        <dbReference type="ARBA" id="ARBA00023054"/>
    </source>
</evidence>
<dbReference type="PANTHER" id="PTHR13815">
    <property type="entry name" value="GOLGIN-84"/>
    <property type="match status" value="1"/>
</dbReference>
<protein>
    <recommendedName>
        <fullName evidence="11">Golgin candidate 2</fullName>
    </recommendedName>
</protein>
<organism evidence="9 10">
    <name type="scientific">Stylosanthes scabra</name>
    <dbReference type="NCBI Taxonomy" id="79078"/>
    <lineage>
        <taxon>Eukaryota</taxon>
        <taxon>Viridiplantae</taxon>
        <taxon>Streptophyta</taxon>
        <taxon>Embryophyta</taxon>
        <taxon>Tracheophyta</taxon>
        <taxon>Spermatophyta</taxon>
        <taxon>Magnoliopsida</taxon>
        <taxon>eudicotyledons</taxon>
        <taxon>Gunneridae</taxon>
        <taxon>Pentapetalae</taxon>
        <taxon>rosids</taxon>
        <taxon>fabids</taxon>
        <taxon>Fabales</taxon>
        <taxon>Fabaceae</taxon>
        <taxon>Papilionoideae</taxon>
        <taxon>50 kb inversion clade</taxon>
        <taxon>dalbergioids sensu lato</taxon>
        <taxon>Dalbergieae</taxon>
        <taxon>Pterocarpus clade</taxon>
        <taxon>Stylosanthes</taxon>
    </lineage>
</organism>
<keyword evidence="6" id="KW-0472">Membrane</keyword>
<evidence type="ECO:0008006" key="11">
    <source>
        <dbReference type="Google" id="ProtNLM"/>
    </source>
</evidence>
<reference evidence="9 10" key="1">
    <citation type="journal article" date="2023" name="Plants (Basel)">
        <title>Bridging the Gap: Combining Genomics and Transcriptomics Approaches to Understand Stylosanthes scabra, an Orphan Legume from the Brazilian Caatinga.</title>
        <authorList>
            <person name="Ferreira-Neto J.R.C."/>
            <person name="da Silva M.D."/>
            <person name="Binneck E."/>
            <person name="de Melo N.F."/>
            <person name="da Silva R.H."/>
            <person name="de Melo A.L.T.M."/>
            <person name="Pandolfi V."/>
            <person name="Bustamante F.O."/>
            <person name="Brasileiro-Vidal A.C."/>
            <person name="Benko-Iseppon A.M."/>
        </authorList>
    </citation>
    <scope>NUCLEOTIDE SEQUENCE [LARGE SCALE GENOMIC DNA]</scope>
    <source>
        <tissue evidence="9">Leaves</tissue>
    </source>
</reference>
<evidence type="ECO:0000256" key="3">
    <source>
        <dbReference type="ARBA" id="ARBA00022989"/>
    </source>
</evidence>
<evidence type="ECO:0000256" key="1">
    <source>
        <dbReference type="ARBA" id="ARBA00004394"/>
    </source>
</evidence>
<gene>
    <name evidence="9" type="ORF">PIB30_010956</name>
</gene>
<feature type="compositionally biased region" description="Acidic residues" evidence="8">
    <location>
        <begin position="312"/>
        <end position="324"/>
    </location>
</feature>
<comment type="caution">
    <text evidence="9">The sequence shown here is derived from an EMBL/GenBank/DDBJ whole genome shotgun (WGS) entry which is preliminary data.</text>
</comment>
<comment type="subcellular location">
    <subcellularLocation>
        <location evidence="1">Golgi apparatus membrane</location>
    </subcellularLocation>
</comment>
<feature type="compositionally biased region" description="Basic and acidic residues" evidence="8">
    <location>
        <begin position="192"/>
        <end position="208"/>
    </location>
</feature>
<feature type="compositionally biased region" description="Polar residues" evidence="8">
    <location>
        <begin position="107"/>
        <end position="122"/>
    </location>
</feature>
<feature type="coiled-coil region" evidence="7">
    <location>
        <begin position="502"/>
        <end position="557"/>
    </location>
</feature>
<keyword evidence="4" id="KW-0333">Golgi apparatus</keyword>
<dbReference type="InterPro" id="IPR019177">
    <property type="entry name" value="Golgin_subfamily_A_member_5"/>
</dbReference>
<feature type="region of interest" description="Disordered" evidence="8">
    <location>
        <begin position="29"/>
        <end position="257"/>
    </location>
</feature>
<dbReference type="EMBL" id="JASCZI010120855">
    <property type="protein sequence ID" value="MED6156029.1"/>
    <property type="molecule type" value="Genomic_DNA"/>
</dbReference>
<evidence type="ECO:0000256" key="8">
    <source>
        <dbReference type="SAM" id="MobiDB-lite"/>
    </source>
</evidence>
<dbReference type="Proteomes" id="UP001341840">
    <property type="component" value="Unassembled WGS sequence"/>
</dbReference>
<dbReference type="PANTHER" id="PTHR13815:SF5">
    <property type="entry name" value="GOLGIN CANDIDATE 2"/>
    <property type="match status" value="1"/>
</dbReference>
<feature type="compositionally biased region" description="Polar residues" evidence="8">
    <location>
        <begin position="155"/>
        <end position="166"/>
    </location>
</feature>
<accession>A0ABU6U5J2</accession>
<name>A0ABU6U5J2_9FABA</name>
<evidence type="ECO:0000313" key="10">
    <source>
        <dbReference type="Proteomes" id="UP001341840"/>
    </source>
</evidence>
<keyword evidence="2" id="KW-0812">Transmembrane</keyword>
<feature type="compositionally biased region" description="Low complexity" evidence="8">
    <location>
        <begin position="302"/>
        <end position="311"/>
    </location>
</feature>
<evidence type="ECO:0000256" key="4">
    <source>
        <dbReference type="ARBA" id="ARBA00023034"/>
    </source>
</evidence>
<evidence type="ECO:0000313" key="9">
    <source>
        <dbReference type="EMBL" id="MED6156029.1"/>
    </source>
</evidence>
<keyword evidence="10" id="KW-1185">Reference proteome</keyword>